<protein>
    <submittedName>
        <fullName evidence="1">TRF-like 10</fullName>
    </submittedName>
</protein>
<name>A0A1D6GCN2_MAIZE</name>
<reference evidence="1" key="1">
    <citation type="submission" date="2015-12" db="EMBL/GenBank/DDBJ databases">
        <title>Update maize B73 reference genome by single molecule sequencing technologies.</title>
        <authorList>
            <consortium name="Maize Genome Sequencing Project"/>
            <person name="Ware D."/>
        </authorList>
    </citation>
    <scope>NUCLEOTIDE SEQUENCE</scope>
    <source>
        <tissue evidence="1">Seedling</tissue>
    </source>
</reference>
<dbReference type="AlphaFoldDB" id="A0A1D6GCN2"/>
<proteinExistence type="predicted"/>
<gene>
    <name evidence="1" type="ORF">ZEAMMB73_Zm00001d012801</name>
</gene>
<accession>A0A1D6GCN2</accession>
<evidence type="ECO:0000313" key="1">
    <source>
        <dbReference type="EMBL" id="AQK61420.1"/>
    </source>
</evidence>
<sequence length="76" mass="9133">MRELKTVILRRHVASGKLLRSTSQFLVYLRLLIHGKICRLVAPEIWRRICFHISVKTSRNIYVPRNLCYQKLPSRW</sequence>
<organism evidence="1">
    <name type="scientific">Zea mays</name>
    <name type="common">Maize</name>
    <dbReference type="NCBI Taxonomy" id="4577"/>
    <lineage>
        <taxon>Eukaryota</taxon>
        <taxon>Viridiplantae</taxon>
        <taxon>Streptophyta</taxon>
        <taxon>Embryophyta</taxon>
        <taxon>Tracheophyta</taxon>
        <taxon>Spermatophyta</taxon>
        <taxon>Magnoliopsida</taxon>
        <taxon>Liliopsida</taxon>
        <taxon>Poales</taxon>
        <taxon>Poaceae</taxon>
        <taxon>PACMAD clade</taxon>
        <taxon>Panicoideae</taxon>
        <taxon>Andropogonodae</taxon>
        <taxon>Andropogoneae</taxon>
        <taxon>Tripsacinae</taxon>
        <taxon>Zea</taxon>
    </lineage>
</organism>
<dbReference type="EMBL" id="CM000781">
    <property type="protein sequence ID" value="AQK61420.1"/>
    <property type="molecule type" value="Genomic_DNA"/>
</dbReference>